<dbReference type="RefSeq" id="WP_343772831.1">
    <property type="nucleotide sequence ID" value="NZ_BAAADV010000001.1"/>
</dbReference>
<organism evidence="2 3">
    <name type="scientific">Natronoarchaeum mannanilyticum</name>
    <dbReference type="NCBI Taxonomy" id="926360"/>
    <lineage>
        <taxon>Archaea</taxon>
        <taxon>Methanobacteriati</taxon>
        <taxon>Methanobacteriota</taxon>
        <taxon>Stenosarchaea group</taxon>
        <taxon>Halobacteria</taxon>
        <taxon>Halobacteriales</taxon>
        <taxon>Natronoarchaeaceae</taxon>
    </lineage>
</organism>
<protein>
    <recommendedName>
        <fullName evidence="1">DUF7344 domain-containing protein</fullName>
    </recommendedName>
</protein>
<keyword evidence="3" id="KW-1185">Reference proteome</keyword>
<gene>
    <name evidence="2" type="ORF">GCM10009020_10310</name>
</gene>
<dbReference type="AlphaFoldDB" id="A0AAV3T8B3"/>
<proteinExistence type="predicted"/>
<comment type="caution">
    <text evidence="2">The sequence shown here is derived from an EMBL/GenBank/DDBJ whole genome shotgun (WGS) entry which is preliminary data.</text>
</comment>
<dbReference type="Proteomes" id="UP001500420">
    <property type="component" value="Unassembled WGS sequence"/>
</dbReference>
<name>A0AAV3T8B3_9EURY</name>
<dbReference type="EMBL" id="BAAADV010000001">
    <property type="protein sequence ID" value="GAA0666872.1"/>
    <property type="molecule type" value="Genomic_DNA"/>
</dbReference>
<evidence type="ECO:0000259" key="1">
    <source>
        <dbReference type="Pfam" id="PF24035"/>
    </source>
</evidence>
<accession>A0AAV3T8B3</accession>
<sequence length="111" mass="12616">MASLSRIFDLLSEERRRYALYYLEQSEEPVPVDELAERIAEWEDDPDALDLPEDEYRGVEIELEHKHLPKASDAEFVEYDPAEGVVEVTGSPAEFSAIISVSETVERPSSD</sequence>
<dbReference type="InterPro" id="IPR055768">
    <property type="entry name" value="DUF7344"/>
</dbReference>
<evidence type="ECO:0000313" key="2">
    <source>
        <dbReference type="EMBL" id="GAA0666872.1"/>
    </source>
</evidence>
<evidence type="ECO:0000313" key="3">
    <source>
        <dbReference type="Proteomes" id="UP001500420"/>
    </source>
</evidence>
<dbReference type="Pfam" id="PF24035">
    <property type="entry name" value="DUF7344"/>
    <property type="match status" value="1"/>
</dbReference>
<reference evidence="2 3" key="1">
    <citation type="journal article" date="2019" name="Int. J. Syst. Evol. Microbiol.">
        <title>The Global Catalogue of Microorganisms (GCM) 10K type strain sequencing project: providing services to taxonomists for standard genome sequencing and annotation.</title>
        <authorList>
            <consortium name="The Broad Institute Genomics Platform"/>
            <consortium name="The Broad Institute Genome Sequencing Center for Infectious Disease"/>
            <person name="Wu L."/>
            <person name="Ma J."/>
        </authorList>
    </citation>
    <scope>NUCLEOTIDE SEQUENCE [LARGE SCALE GENOMIC DNA]</scope>
    <source>
        <strain evidence="2 3">JCM 16328</strain>
    </source>
</reference>
<feature type="domain" description="DUF7344" evidence="1">
    <location>
        <begin position="8"/>
        <end position="87"/>
    </location>
</feature>